<dbReference type="PROSITE" id="PS50280">
    <property type="entry name" value="SET"/>
    <property type="match status" value="1"/>
</dbReference>
<keyword evidence="2 6" id="KW-0489">Methyltransferase</keyword>
<gene>
    <name evidence="6" type="ORF">CGI_10028491</name>
</gene>
<evidence type="ECO:0000256" key="1">
    <source>
        <dbReference type="ARBA" id="ARBA00004123"/>
    </source>
</evidence>
<keyword evidence="5" id="KW-0539">Nucleus</keyword>
<dbReference type="SUPFAM" id="SSF56436">
    <property type="entry name" value="C-type lectin-like"/>
    <property type="match status" value="1"/>
</dbReference>
<proteinExistence type="predicted"/>
<evidence type="ECO:0000256" key="5">
    <source>
        <dbReference type="ARBA" id="ARBA00023242"/>
    </source>
</evidence>
<dbReference type="Gene3D" id="2.170.270.10">
    <property type="entry name" value="SET domain"/>
    <property type="match status" value="1"/>
</dbReference>
<dbReference type="GO" id="GO:0032259">
    <property type="term" value="P:methylation"/>
    <property type="evidence" value="ECO:0007669"/>
    <property type="project" value="UniProtKB-KW"/>
</dbReference>
<dbReference type="InterPro" id="IPR046341">
    <property type="entry name" value="SET_dom_sf"/>
</dbReference>
<dbReference type="HOGENOM" id="CLU_683802_0_0_1"/>
<dbReference type="CDD" id="cd19193">
    <property type="entry name" value="PR-SET_PRDM7_9"/>
    <property type="match status" value="1"/>
</dbReference>
<dbReference type="InterPro" id="IPR016186">
    <property type="entry name" value="C-type_lectin-like/link_sf"/>
</dbReference>
<dbReference type="InterPro" id="IPR001214">
    <property type="entry name" value="SET_dom"/>
</dbReference>
<dbReference type="AlphaFoldDB" id="K1R7I1"/>
<accession>K1R7I1</accession>
<dbReference type="Pfam" id="PF21549">
    <property type="entry name" value="PRDM2_PR"/>
    <property type="match status" value="1"/>
</dbReference>
<dbReference type="InParanoid" id="K1R7I1"/>
<evidence type="ECO:0000313" key="6">
    <source>
        <dbReference type="EMBL" id="EKC41743.1"/>
    </source>
</evidence>
<dbReference type="EMBL" id="JH816866">
    <property type="protein sequence ID" value="EKC41743.1"/>
    <property type="molecule type" value="Genomic_DNA"/>
</dbReference>
<dbReference type="Gene3D" id="3.10.100.10">
    <property type="entry name" value="Mannose-Binding Protein A, subunit A"/>
    <property type="match status" value="1"/>
</dbReference>
<evidence type="ECO:0000256" key="2">
    <source>
        <dbReference type="ARBA" id="ARBA00022603"/>
    </source>
</evidence>
<dbReference type="SMART" id="SM00317">
    <property type="entry name" value="SET"/>
    <property type="match status" value="1"/>
</dbReference>
<dbReference type="InterPro" id="IPR044417">
    <property type="entry name" value="PRDM7_9_PR-SET"/>
</dbReference>
<dbReference type="GO" id="GO:0005634">
    <property type="term" value="C:nucleus"/>
    <property type="evidence" value="ECO:0007669"/>
    <property type="project" value="UniProtKB-SubCell"/>
</dbReference>
<dbReference type="GO" id="GO:0042054">
    <property type="term" value="F:histone methyltransferase activity"/>
    <property type="evidence" value="ECO:0007669"/>
    <property type="project" value="InterPro"/>
</dbReference>
<dbReference type="Pfam" id="PF00059">
    <property type="entry name" value="Lectin_C"/>
    <property type="match status" value="1"/>
</dbReference>
<keyword evidence="3 6" id="KW-0808">Transferase</keyword>
<name>K1R7I1_MAGGI</name>
<protein>
    <submittedName>
        <fullName evidence="6">Histone-lysine N-methyltransferase PRDM9</fullName>
    </submittedName>
</protein>
<organism evidence="6">
    <name type="scientific">Magallana gigas</name>
    <name type="common">Pacific oyster</name>
    <name type="synonym">Crassostrea gigas</name>
    <dbReference type="NCBI Taxonomy" id="29159"/>
    <lineage>
        <taxon>Eukaryota</taxon>
        <taxon>Metazoa</taxon>
        <taxon>Spiralia</taxon>
        <taxon>Lophotrochozoa</taxon>
        <taxon>Mollusca</taxon>
        <taxon>Bivalvia</taxon>
        <taxon>Autobranchia</taxon>
        <taxon>Pteriomorphia</taxon>
        <taxon>Ostreida</taxon>
        <taxon>Ostreoidea</taxon>
        <taxon>Ostreidae</taxon>
        <taxon>Magallana</taxon>
    </lineage>
</organism>
<keyword evidence="4" id="KW-0949">S-adenosyl-L-methionine</keyword>
<evidence type="ECO:0000256" key="4">
    <source>
        <dbReference type="ARBA" id="ARBA00022691"/>
    </source>
</evidence>
<dbReference type="CDD" id="cd00037">
    <property type="entry name" value="CLECT"/>
    <property type="match status" value="1"/>
</dbReference>
<dbReference type="InterPro" id="IPR001304">
    <property type="entry name" value="C-type_lectin-like"/>
</dbReference>
<reference evidence="6" key="1">
    <citation type="journal article" date="2012" name="Nature">
        <title>The oyster genome reveals stress adaptation and complexity of shell formation.</title>
        <authorList>
            <person name="Zhang G."/>
            <person name="Fang X."/>
            <person name="Guo X."/>
            <person name="Li L."/>
            <person name="Luo R."/>
            <person name="Xu F."/>
            <person name="Yang P."/>
            <person name="Zhang L."/>
            <person name="Wang X."/>
            <person name="Qi H."/>
            <person name="Xiong Z."/>
            <person name="Que H."/>
            <person name="Xie Y."/>
            <person name="Holland P.W."/>
            <person name="Paps J."/>
            <person name="Zhu Y."/>
            <person name="Wu F."/>
            <person name="Chen Y."/>
            <person name="Wang J."/>
            <person name="Peng C."/>
            <person name="Meng J."/>
            <person name="Yang L."/>
            <person name="Liu J."/>
            <person name="Wen B."/>
            <person name="Zhang N."/>
            <person name="Huang Z."/>
            <person name="Zhu Q."/>
            <person name="Feng Y."/>
            <person name="Mount A."/>
            <person name="Hedgecock D."/>
            <person name="Xu Z."/>
            <person name="Liu Y."/>
            <person name="Domazet-Loso T."/>
            <person name="Du Y."/>
            <person name="Sun X."/>
            <person name="Zhang S."/>
            <person name="Liu B."/>
            <person name="Cheng P."/>
            <person name="Jiang X."/>
            <person name="Li J."/>
            <person name="Fan D."/>
            <person name="Wang W."/>
            <person name="Fu W."/>
            <person name="Wang T."/>
            <person name="Wang B."/>
            <person name="Zhang J."/>
            <person name="Peng Z."/>
            <person name="Li Y."/>
            <person name="Li N."/>
            <person name="Wang J."/>
            <person name="Chen M."/>
            <person name="He Y."/>
            <person name="Tan F."/>
            <person name="Song X."/>
            <person name="Zheng Q."/>
            <person name="Huang R."/>
            <person name="Yang H."/>
            <person name="Du X."/>
            <person name="Chen L."/>
            <person name="Yang M."/>
            <person name="Gaffney P.M."/>
            <person name="Wang S."/>
            <person name="Luo L."/>
            <person name="She Z."/>
            <person name="Ming Y."/>
            <person name="Huang W."/>
            <person name="Zhang S."/>
            <person name="Huang B."/>
            <person name="Zhang Y."/>
            <person name="Qu T."/>
            <person name="Ni P."/>
            <person name="Miao G."/>
            <person name="Wang J."/>
            <person name="Wang Q."/>
            <person name="Steinberg C.E."/>
            <person name="Wang H."/>
            <person name="Li N."/>
            <person name="Qian L."/>
            <person name="Zhang G."/>
            <person name="Li Y."/>
            <person name="Yang H."/>
            <person name="Liu X."/>
            <person name="Wang J."/>
            <person name="Yin Y."/>
            <person name="Wang J."/>
        </authorList>
    </citation>
    <scope>NUCLEOTIDE SEQUENCE [LARGE SCALE GENOMIC DNA]</scope>
    <source>
        <strain evidence="6">05x7-T-G4-1.051#20</strain>
    </source>
</reference>
<dbReference type="SUPFAM" id="SSF82199">
    <property type="entry name" value="SET domain"/>
    <property type="match status" value="1"/>
</dbReference>
<dbReference type="InterPro" id="IPR016187">
    <property type="entry name" value="CTDL_fold"/>
</dbReference>
<evidence type="ECO:0000256" key="3">
    <source>
        <dbReference type="ARBA" id="ARBA00022679"/>
    </source>
</evidence>
<comment type="subcellular location">
    <subcellularLocation>
        <location evidence="1">Nucleus</location>
    </subcellularLocation>
</comment>
<sequence>MKVWKCSVHFSVLDVCRHSNYPKRSKAPAMAKLNEKRILSFLIIEKRSRDDASYVCHQEGGYLAVINSKEEESFIAGYLHNCKHYFEGTLEQSTLNVLRKNEISPSLPNRAQLTTPPGFSIRRSLIPRANMGVWTDAFVPKHTILAEYEGEFVESPTDFTYCWQIDSGPHKLFIDGKNENISNWLRYVNCARNAFEENTDTFNCGSKKFYYTIKDVHPNNELLVWYGTSYGKWLDIEKINPENDFPNGSLNARIGSIYYTRDKSWINNDHTHVTYTNWSRDLKARTGNRSVGLILTYRNGEWQWIPERDYSYYVTNNSVELPFVLIRCAPENQITGCLSLAIREYQEDGVQGLRRDAVSNECPCTYYNTFITLPGIGTMHCANPDRRRCIDGKCHCVADPDAP</sequence>